<keyword evidence="9 18" id="KW-0630">Potassium</keyword>
<dbReference type="InterPro" id="IPR000631">
    <property type="entry name" value="CARKD"/>
</dbReference>
<dbReference type="PANTHER" id="PTHR12592">
    <property type="entry name" value="ATP-DEPENDENT (S)-NAD(P)H-HYDRATE DEHYDRATASE FAMILY MEMBER"/>
    <property type="match status" value="1"/>
</dbReference>
<dbReference type="InterPro" id="IPR004443">
    <property type="entry name" value="YjeF_N_dom"/>
</dbReference>
<dbReference type="AlphaFoldDB" id="A0AA96VKP0"/>
<dbReference type="NCBIfam" id="TIGR00196">
    <property type="entry name" value="yjeF_cterm"/>
    <property type="match status" value="1"/>
</dbReference>
<organism evidence="23 24">
    <name type="scientific">Methanimicrococcus stummii</name>
    <dbReference type="NCBI Taxonomy" id="3028294"/>
    <lineage>
        <taxon>Archaea</taxon>
        <taxon>Methanobacteriati</taxon>
        <taxon>Methanobacteriota</taxon>
        <taxon>Stenosarchaea group</taxon>
        <taxon>Methanomicrobia</taxon>
        <taxon>Methanosarcinales</taxon>
        <taxon>Methanosarcinaceae</taxon>
        <taxon>Methanimicrococcus</taxon>
    </lineage>
</organism>
<evidence type="ECO:0000256" key="11">
    <source>
        <dbReference type="ARBA" id="ARBA00023235"/>
    </source>
</evidence>
<keyword evidence="7 17" id="KW-0067">ATP-binding</keyword>
<feature type="binding site" evidence="18">
    <location>
        <position position="64"/>
    </location>
    <ligand>
        <name>K(+)</name>
        <dbReference type="ChEBI" id="CHEBI:29103"/>
    </ligand>
</feature>
<evidence type="ECO:0000256" key="1">
    <source>
        <dbReference type="ARBA" id="ARBA00000013"/>
    </source>
</evidence>
<keyword evidence="11 18" id="KW-0413">Isomerase</keyword>
<name>A0AA96VKP0_9EURY</name>
<feature type="compositionally biased region" description="Basic residues" evidence="20">
    <location>
        <begin position="542"/>
        <end position="563"/>
    </location>
</feature>
<evidence type="ECO:0000256" key="14">
    <source>
        <dbReference type="ARBA" id="ARBA00025153"/>
    </source>
</evidence>
<comment type="similarity">
    <text evidence="17">Belongs to the NnrD/CARKD family.</text>
</comment>
<dbReference type="Pfam" id="PF03853">
    <property type="entry name" value="YjeF_N"/>
    <property type="match status" value="1"/>
</dbReference>
<comment type="function">
    <text evidence="14 19">Bifunctional enzyme that catalyzes the epimerization of the S- and R-forms of NAD(P)HX and the dehydration of the S-form of NAD(P)HX at the expense of ADP, which is converted to AMP. This allows the repair of both epimers of NAD(P)HX, a damaged form of NAD(P)H that is a result of enzymatic or heat-dependent hydration.</text>
</comment>
<evidence type="ECO:0000256" key="18">
    <source>
        <dbReference type="HAMAP-Rule" id="MF_01966"/>
    </source>
</evidence>
<evidence type="ECO:0000256" key="16">
    <source>
        <dbReference type="ARBA" id="ARBA00049209"/>
    </source>
</evidence>
<comment type="function">
    <text evidence="18">Catalyzes the epimerization of the S- and R-forms of NAD(P)HX, a damaged form of NAD(P)H that is a result of enzymatic or heat-dependent hydration. This is a prerequisite for the S-specific NAD(P)H-hydrate dehydratase to allow the repair of both epimers of NAD(P)HX.</text>
</comment>
<comment type="catalytic activity">
    <reaction evidence="15 17 19">
        <text>(6S)-NADHX + ADP = AMP + phosphate + NADH + H(+)</text>
        <dbReference type="Rhea" id="RHEA:32223"/>
        <dbReference type="ChEBI" id="CHEBI:15378"/>
        <dbReference type="ChEBI" id="CHEBI:43474"/>
        <dbReference type="ChEBI" id="CHEBI:57945"/>
        <dbReference type="ChEBI" id="CHEBI:64074"/>
        <dbReference type="ChEBI" id="CHEBI:456215"/>
        <dbReference type="ChEBI" id="CHEBI:456216"/>
        <dbReference type="EC" id="4.2.1.136"/>
    </reaction>
</comment>
<evidence type="ECO:0000313" key="24">
    <source>
        <dbReference type="Proteomes" id="UP001302662"/>
    </source>
</evidence>
<dbReference type="PANTHER" id="PTHR12592:SF0">
    <property type="entry name" value="ATP-DEPENDENT (S)-NAD(P)H-HYDRATE DEHYDRATASE"/>
    <property type="match status" value="1"/>
</dbReference>
<dbReference type="Gene3D" id="3.40.50.10260">
    <property type="entry name" value="YjeF N-terminal domain"/>
    <property type="match status" value="1"/>
</dbReference>
<comment type="function">
    <text evidence="17">Catalyzes the dehydration of the S-form of NAD(P)HX at the expense of ADP, which is converted to AMP. Together with NAD(P)HX epimerase, which catalyzes the epimerization of the S- and R-forms, the enzyme allows the repair of both epimers of NAD(P)HX, a damaged form of NAD(P)H that is a result of enzymatic or heat-dependent hydration.</text>
</comment>
<dbReference type="PROSITE" id="PS51385">
    <property type="entry name" value="YJEF_N"/>
    <property type="match status" value="1"/>
</dbReference>
<evidence type="ECO:0000256" key="7">
    <source>
        <dbReference type="ARBA" id="ARBA00022840"/>
    </source>
</evidence>
<evidence type="ECO:0000256" key="9">
    <source>
        <dbReference type="ARBA" id="ARBA00022958"/>
    </source>
</evidence>
<comment type="similarity">
    <text evidence="3 19">In the N-terminal section; belongs to the NnrE/AIBP family.</text>
</comment>
<dbReference type="SUPFAM" id="SSF64153">
    <property type="entry name" value="YjeF N-terminal domain-like"/>
    <property type="match status" value="1"/>
</dbReference>
<evidence type="ECO:0000256" key="2">
    <source>
        <dbReference type="ARBA" id="ARBA00000909"/>
    </source>
</evidence>
<protein>
    <recommendedName>
        <fullName evidence="19">Bifunctional NAD(P)H-hydrate repair enzyme</fullName>
    </recommendedName>
    <alternativeName>
        <fullName evidence="19">Nicotinamide nucleotide repair protein</fullName>
    </alternativeName>
    <domain>
        <recommendedName>
            <fullName evidence="19">ADP-dependent (S)-NAD(P)H-hydrate dehydratase</fullName>
            <ecNumber evidence="19">4.2.1.136</ecNumber>
        </recommendedName>
        <alternativeName>
            <fullName evidence="19">ADP-dependent NAD(P)HX dehydratase</fullName>
        </alternativeName>
    </domain>
    <domain>
        <recommendedName>
            <fullName evidence="19">NAD(P)H-hydrate epimerase</fullName>
            <ecNumber evidence="19">5.1.99.6</ecNumber>
        </recommendedName>
    </domain>
</protein>
<evidence type="ECO:0000256" key="19">
    <source>
        <dbReference type="PIRNR" id="PIRNR017184"/>
    </source>
</evidence>
<dbReference type="InterPro" id="IPR017953">
    <property type="entry name" value="Carbohydrate_kinase_pred_CS"/>
</dbReference>
<comment type="cofactor">
    <cofactor evidence="17">
        <name>Mg(2+)</name>
        <dbReference type="ChEBI" id="CHEBI:18420"/>
    </cofactor>
</comment>
<dbReference type="InterPro" id="IPR030677">
    <property type="entry name" value="Nnr"/>
</dbReference>
<dbReference type="GeneID" id="85196745"/>
<keyword evidence="24" id="KW-1185">Reference proteome</keyword>
<evidence type="ECO:0000259" key="22">
    <source>
        <dbReference type="PROSITE" id="PS51385"/>
    </source>
</evidence>
<proteinExistence type="inferred from homology"/>
<comment type="caution">
    <text evidence="17">Lacks conserved residue(s) required for the propagation of feature annotation.</text>
</comment>
<dbReference type="CDD" id="cd01171">
    <property type="entry name" value="YXKO-related"/>
    <property type="match status" value="1"/>
</dbReference>
<dbReference type="InterPro" id="IPR036652">
    <property type="entry name" value="YjeF_N_dom_sf"/>
</dbReference>
<keyword evidence="10 17" id="KW-0520">NAD</keyword>
<comment type="catalytic activity">
    <reaction evidence="2 18 19">
        <text>(6R)-NADPHX = (6S)-NADPHX</text>
        <dbReference type="Rhea" id="RHEA:32227"/>
        <dbReference type="ChEBI" id="CHEBI:64076"/>
        <dbReference type="ChEBI" id="CHEBI:64077"/>
        <dbReference type="EC" id="5.1.99.6"/>
    </reaction>
</comment>
<dbReference type="RefSeq" id="WP_316559666.1">
    <property type="nucleotide sequence ID" value="NZ_CP131062.1"/>
</dbReference>
<dbReference type="Proteomes" id="UP001302662">
    <property type="component" value="Chromosome"/>
</dbReference>
<dbReference type="KEGG" id="mees:MmiEs2_02940"/>
<dbReference type="GO" id="GO:0046872">
    <property type="term" value="F:metal ion binding"/>
    <property type="evidence" value="ECO:0007669"/>
    <property type="project" value="UniProtKB-UniRule"/>
</dbReference>
<dbReference type="Gene3D" id="3.40.1190.20">
    <property type="match status" value="1"/>
</dbReference>
<sequence>MRQNIITADEMKAIDKNAAGLGMNPLQLMENAGAAAAEIIFKFYTEKPDSVRAPILFFAGHGNNGGDIFVAARHLANLNVPSIVFLLGTESQIKTPESQTNFKLLKQTNFISVFEIKSESALSEVFNSLENRPKMIVDGIFGTGFSGSVKGLEKAAIGLINAEKAARNIPVLAIDIPSGMPPADLSDSVDSKSNVSFSNIVKADATITFHKEKTFLKPEIAEKYAGEVFVCPIGIPENAEKFIGPGDVSLLFRRASDSKKGDSGKVLVIAGGPYSGAPALAGMGALRTGVDIATIAAPQSIYKVVASFAPEFIVRKLSGDIFSENDISPVSELIRPHDVVVLGPGFGRAPESAKAAAQLIPLLKKAVIDADALVPEIFEAIVLKQKSDAPAEIVITPHYHEFLRTAAYFKINLPKDRADSNIDKTEAAALKISQTLGAVVLLKGQNDLIANGDEIRYNSTGNAGMSVGGTGDVLAGAVGGLLAKNSAVKAAECGAYICGKAGDLAYADFGYSLLPTDLISKIPAVLFPEILEKAALNEINSKSKKSKRGKNKNRNKKRGKKRS</sequence>
<feature type="binding site" evidence="18">
    <location>
        <position position="175"/>
    </location>
    <ligand>
        <name>(6S)-NADPHX</name>
        <dbReference type="ChEBI" id="CHEBI:64076"/>
    </ligand>
</feature>
<dbReference type="SUPFAM" id="SSF53613">
    <property type="entry name" value="Ribokinase-like"/>
    <property type="match status" value="1"/>
</dbReference>
<feature type="region of interest" description="Disordered" evidence="20">
    <location>
        <begin position="541"/>
        <end position="563"/>
    </location>
</feature>
<accession>A0AA96VKP0</accession>
<evidence type="ECO:0000256" key="6">
    <source>
        <dbReference type="ARBA" id="ARBA00022741"/>
    </source>
</evidence>
<feature type="binding site" evidence="17">
    <location>
        <position position="277"/>
    </location>
    <ligand>
        <name>(6S)-NADPHX</name>
        <dbReference type="ChEBI" id="CHEBI:64076"/>
    </ligand>
</feature>
<evidence type="ECO:0000256" key="10">
    <source>
        <dbReference type="ARBA" id="ARBA00023027"/>
    </source>
</evidence>
<evidence type="ECO:0000256" key="4">
    <source>
        <dbReference type="ARBA" id="ARBA00009524"/>
    </source>
</evidence>
<feature type="domain" description="YjeF C-terminal" evidence="21">
    <location>
        <begin position="243"/>
        <end position="529"/>
    </location>
</feature>
<evidence type="ECO:0000256" key="12">
    <source>
        <dbReference type="ARBA" id="ARBA00023239"/>
    </source>
</evidence>
<comment type="cofactor">
    <cofactor evidence="18 19">
        <name>K(+)</name>
        <dbReference type="ChEBI" id="CHEBI:29103"/>
    </cofactor>
    <text evidence="18 19">Binds 1 potassium ion per subunit.</text>
</comment>
<feature type="binding site" evidence="18">
    <location>
        <begin position="142"/>
        <end position="148"/>
    </location>
    <ligand>
        <name>(6S)-NADPHX</name>
        <dbReference type="ChEBI" id="CHEBI:64076"/>
    </ligand>
</feature>
<reference evidence="23 24" key="1">
    <citation type="submission" date="2023-07" db="EMBL/GenBank/DDBJ databases">
        <title>Closed genome sequence of Methanimicrococcus sp. Es2.</title>
        <authorList>
            <person name="Protasov E."/>
            <person name="Platt K."/>
            <person name="Reeh H."/>
            <person name="Poehlein A."/>
            <person name="Daniel R."/>
            <person name="Brune A."/>
        </authorList>
    </citation>
    <scope>NUCLEOTIDE SEQUENCE [LARGE SCALE GENOMIC DNA]</scope>
    <source>
        <strain evidence="23 24">Es2</strain>
    </source>
</reference>
<comment type="similarity">
    <text evidence="18">Belongs to the NnrE/AIBP family.</text>
</comment>
<comment type="catalytic activity">
    <reaction evidence="1 18 19">
        <text>(6R)-NADHX = (6S)-NADHX</text>
        <dbReference type="Rhea" id="RHEA:32215"/>
        <dbReference type="ChEBI" id="CHEBI:64074"/>
        <dbReference type="ChEBI" id="CHEBI:64075"/>
        <dbReference type="EC" id="5.1.99.6"/>
    </reaction>
</comment>
<dbReference type="HAMAP" id="MF_01965">
    <property type="entry name" value="NADHX_dehydratase"/>
    <property type="match status" value="1"/>
</dbReference>
<keyword evidence="12 17" id="KW-0456">Lyase</keyword>
<comment type="subunit">
    <text evidence="17">Homotetramer.</text>
</comment>
<keyword evidence="6 17" id="KW-0547">Nucleotide-binding</keyword>
<evidence type="ECO:0000256" key="8">
    <source>
        <dbReference type="ARBA" id="ARBA00022857"/>
    </source>
</evidence>
<feature type="binding site" evidence="18">
    <location>
        <position position="138"/>
    </location>
    <ligand>
        <name>K(+)</name>
        <dbReference type="ChEBI" id="CHEBI:29103"/>
    </ligand>
</feature>
<evidence type="ECO:0000256" key="20">
    <source>
        <dbReference type="SAM" id="MobiDB-lite"/>
    </source>
</evidence>
<evidence type="ECO:0000256" key="5">
    <source>
        <dbReference type="ARBA" id="ARBA00022723"/>
    </source>
</evidence>
<gene>
    <name evidence="23" type="primary">nnr</name>
    <name evidence="17" type="synonym">nnrD</name>
    <name evidence="18" type="synonym">nnrE</name>
    <name evidence="23" type="ORF">MmiEs2_02940</name>
</gene>
<dbReference type="EMBL" id="CP131062">
    <property type="protein sequence ID" value="WNY28112.1"/>
    <property type="molecule type" value="Genomic_DNA"/>
</dbReference>
<evidence type="ECO:0000256" key="3">
    <source>
        <dbReference type="ARBA" id="ARBA00006001"/>
    </source>
</evidence>
<keyword evidence="8 17" id="KW-0521">NADP</keyword>
<feature type="binding site" evidence="17">
    <location>
        <position position="398"/>
    </location>
    <ligand>
        <name>(6S)-NADPHX</name>
        <dbReference type="ChEBI" id="CHEBI:64076"/>
    </ligand>
</feature>
<feature type="binding site" evidence="17">
    <location>
        <position position="345"/>
    </location>
    <ligand>
        <name>(6S)-NADPHX</name>
        <dbReference type="ChEBI" id="CHEBI:64076"/>
    </ligand>
</feature>
<dbReference type="GO" id="GO:0005524">
    <property type="term" value="F:ATP binding"/>
    <property type="evidence" value="ECO:0007669"/>
    <property type="project" value="UniProtKB-UniRule"/>
</dbReference>
<comment type="similarity">
    <text evidence="4 19">In the C-terminal section; belongs to the NnrD/CARKD family.</text>
</comment>
<feature type="binding site" evidence="18">
    <location>
        <begin position="63"/>
        <end position="67"/>
    </location>
    <ligand>
        <name>(6S)-NADPHX</name>
        <dbReference type="ChEBI" id="CHEBI:64076"/>
    </ligand>
</feature>
<keyword evidence="5 18" id="KW-0479">Metal-binding</keyword>
<dbReference type="PROSITE" id="PS51383">
    <property type="entry name" value="YJEF_C_3"/>
    <property type="match status" value="1"/>
</dbReference>
<dbReference type="InterPro" id="IPR029056">
    <property type="entry name" value="Ribokinase-like"/>
</dbReference>
<dbReference type="Pfam" id="PF01256">
    <property type="entry name" value="Carb_kinase"/>
    <property type="match status" value="1"/>
</dbReference>
<comment type="catalytic activity">
    <reaction evidence="16 17 19">
        <text>(6S)-NADPHX + ADP = AMP + phosphate + NADPH + H(+)</text>
        <dbReference type="Rhea" id="RHEA:32235"/>
        <dbReference type="ChEBI" id="CHEBI:15378"/>
        <dbReference type="ChEBI" id="CHEBI:43474"/>
        <dbReference type="ChEBI" id="CHEBI:57783"/>
        <dbReference type="ChEBI" id="CHEBI:64076"/>
        <dbReference type="ChEBI" id="CHEBI:456215"/>
        <dbReference type="ChEBI" id="CHEBI:456216"/>
        <dbReference type="EC" id="4.2.1.136"/>
    </reaction>
</comment>
<dbReference type="GO" id="GO:0110051">
    <property type="term" value="P:metabolite repair"/>
    <property type="evidence" value="ECO:0007669"/>
    <property type="project" value="TreeGrafter"/>
</dbReference>
<evidence type="ECO:0000256" key="17">
    <source>
        <dbReference type="HAMAP-Rule" id="MF_01965"/>
    </source>
</evidence>
<evidence type="ECO:0000256" key="13">
    <source>
        <dbReference type="ARBA" id="ARBA00023268"/>
    </source>
</evidence>
<dbReference type="EC" id="5.1.99.6" evidence="19"/>
<evidence type="ECO:0000256" key="15">
    <source>
        <dbReference type="ARBA" id="ARBA00048238"/>
    </source>
</evidence>
<dbReference type="HAMAP" id="MF_01966">
    <property type="entry name" value="NADHX_epimerase"/>
    <property type="match status" value="1"/>
</dbReference>
<dbReference type="EC" id="4.2.1.136" evidence="19"/>
<dbReference type="PIRSF" id="PIRSF017184">
    <property type="entry name" value="Nnr"/>
    <property type="match status" value="1"/>
</dbReference>
<keyword evidence="13" id="KW-0511">Multifunctional enzyme</keyword>
<evidence type="ECO:0000259" key="21">
    <source>
        <dbReference type="PROSITE" id="PS51383"/>
    </source>
</evidence>
<feature type="binding site" evidence="18">
    <location>
        <position position="178"/>
    </location>
    <ligand>
        <name>K(+)</name>
        <dbReference type="ChEBI" id="CHEBI:29103"/>
    </ligand>
</feature>
<dbReference type="PROSITE" id="PS01050">
    <property type="entry name" value="YJEF_C_2"/>
    <property type="match status" value="1"/>
</dbReference>
<feature type="binding site" evidence="17">
    <location>
        <position position="471"/>
    </location>
    <ligand>
        <name>AMP</name>
        <dbReference type="ChEBI" id="CHEBI:456215"/>
    </ligand>
</feature>
<dbReference type="NCBIfam" id="TIGR00197">
    <property type="entry name" value="yjeF_nterm"/>
    <property type="match status" value="1"/>
</dbReference>
<dbReference type="GO" id="GO:0052856">
    <property type="term" value="F:NAD(P)HX epimerase activity"/>
    <property type="evidence" value="ECO:0007669"/>
    <property type="project" value="UniProtKB-UniRule"/>
</dbReference>
<feature type="domain" description="YjeF N-terminal" evidence="22">
    <location>
        <begin position="11"/>
        <end position="241"/>
    </location>
</feature>
<evidence type="ECO:0000313" key="23">
    <source>
        <dbReference type="EMBL" id="WNY28112.1"/>
    </source>
</evidence>
<dbReference type="GO" id="GO:0052855">
    <property type="term" value="F:ADP-dependent NAD(P)H-hydrate dehydratase activity"/>
    <property type="evidence" value="ECO:0007669"/>
    <property type="project" value="UniProtKB-UniRule"/>
</dbReference>
<dbReference type="GO" id="GO:0046496">
    <property type="term" value="P:nicotinamide nucleotide metabolic process"/>
    <property type="evidence" value="ECO:0007669"/>
    <property type="project" value="UniProtKB-UniRule"/>
</dbReference>
<feature type="binding site" evidence="17">
    <location>
        <position position="472"/>
    </location>
    <ligand>
        <name>(6S)-NADPHX</name>
        <dbReference type="ChEBI" id="CHEBI:64076"/>
    </ligand>
</feature>